<proteinExistence type="predicted"/>
<dbReference type="STRING" id="1163406.A0A0L0MXD9"/>
<evidence type="ECO:0000313" key="1">
    <source>
        <dbReference type="EMBL" id="KND86512.1"/>
    </source>
</evidence>
<name>A0A0L0MXD9_TOLOC</name>
<sequence>MGQAGCRQEPSARKARKNSQTLSPSVFDVYLVSISEAFGNPQVSIANLNIYRAGTDPTPSNGLERWGPTLNFSIVLVTGAVEPQPGKVLVWSLNGSPGGFTRTLALTRGPATGDVTGRNITNIRRDMFSPGMDGSGQIVVTEGSEA</sequence>
<dbReference type="EMBL" id="LFRF01000055">
    <property type="protein sequence ID" value="KND86512.1"/>
    <property type="molecule type" value="Genomic_DNA"/>
</dbReference>
<organism evidence="1 2">
    <name type="scientific">Tolypocladium ophioglossoides (strain CBS 100239)</name>
    <name type="common">Snaketongue truffleclub</name>
    <name type="synonym">Elaphocordyceps ophioglossoides</name>
    <dbReference type="NCBI Taxonomy" id="1163406"/>
    <lineage>
        <taxon>Eukaryota</taxon>
        <taxon>Fungi</taxon>
        <taxon>Dikarya</taxon>
        <taxon>Ascomycota</taxon>
        <taxon>Pezizomycotina</taxon>
        <taxon>Sordariomycetes</taxon>
        <taxon>Hypocreomycetidae</taxon>
        <taxon>Hypocreales</taxon>
        <taxon>Ophiocordycipitaceae</taxon>
        <taxon>Tolypocladium</taxon>
    </lineage>
</organism>
<dbReference type="OrthoDB" id="2019572at2759"/>
<gene>
    <name evidence="1" type="ORF">TOPH_08853</name>
</gene>
<dbReference type="Proteomes" id="UP000036947">
    <property type="component" value="Unassembled WGS sequence"/>
</dbReference>
<evidence type="ECO:0000313" key="2">
    <source>
        <dbReference type="Proteomes" id="UP000036947"/>
    </source>
</evidence>
<comment type="caution">
    <text evidence="1">The sequence shown here is derived from an EMBL/GenBank/DDBJ whole genome shotgun (WGS) entry which is preliminary data.</text>
</comment>
<keyword evidence="2" id="KW-1185">Reference proteome</keyword>
<reference evidence="1 2" key="1">
    <citation type="journal article" date="2015" name="BMC Genomics">
        <title>The genome of the truffle-parasite Tolypocladium ophioglossoides and the evolution of antifungal peptaibiotics.</title>
        <authorList>
            <person name="Quandt C.A."/>
            <person name="Bushley K.E."/>
            <person name="Spatafora J.W."/>
        </authorList>
    </citation>
    <scope>NUCLEOTIDE SEQUENCE [LARGE SCALE GENOMIC DNA]</scope>
    <source>
        <strain evidence="1 2">CBS 100239</strain>
    </source>
</reference>
<dbReference type="AlphaFoldDB" id="A0A0L0MXD9"/>
<protein>
    <submittedName>
        <fullName evidence="1">Galactose oxidase</fullName>
    </submittedName>
</protein>
<accession>A0A0L0MXD9</accession>